<feature type="chain" id="PRO_5031484742" description="3-keto-disaccharide hydrolase domain-containing protein" evidence="1">
    <location>
        <begin position="21"/>
        <end position="196"/>
    </location>
</feature>
<accession>A0A7W8DLC0</accession>
<dbReference type="EMBL" id="JACHIG010000007">
    <property type="protein sequence ID" value="MBB5033875.1"/>
    <property type="molecule type" value="Genomic_DNA"/>
</dbReference>
<reference evidence="2 3" key="1">
    <citation type="submission" date="2020-08" db="EMBL/GenBank/DDBJ databases">
        <title>Genomic Encyclopedia of Type Strains, Phase IV (KMG-IV): sequencing the most valuable type-strain genomes for metagenomic binning, comparative biology and taxonomic classification.</title>
        <authorList>
            <person name="Goeker M."/>
        </authorList>
    </citation>
    <scope>NUCLEOTIDE SEQUENCE [LARGE SCALE GENOMIC DNA]</scope>
    <source>
        <strain evidence="2 3">DSM 12252</strain>
    </source>
</reference>
<dbReference type="Proteomes" id="UP000590740">
    <property type="component" value="Unassembled WGS sequence"/>
</dbReference>
<feature type="signal peptide" evidence="1">
    <location>
        <begin position="1"/>
        <end position="20"/>
    </location>
</feature>
<evidence type="ECO:0000313" key="3">
    <source>
        <dbReference type="Proteomes" id="UP000590740"/>
    </source>
</evidence>
<comment type="caution">
    <text evidence="2">The sequence shown here is derived from an EMBL/GenBank/DDBJ whole genome shotgun (WGS) entry which is preliminary data.</text>
</comment>
<keyword evidence="3" id="KW-1185">Reference proteome</keyword>
<organism evidence="2 3">
    <name type="scientific">Prosthecobacter vanneervenii</name>
    <dbReference type="NCBI Taxonomy" id="48466"/>
    <lineage>
        <taxon>Bacteria</taxon>
        <taxon>Pseudomonadati</taxon>
        <taxon>Verrucomicrobiota</taxon>
        <taxon>Verrucomicrobiia</taxon>
        <taxon>Verrucomicrobiales</taxon>
        <taxon>Verrucomicrobiaceae</taxon>
        <taxon>Prosthecobacter</taxon>
    </lineage>
</organism>
<dbReference type="Gene3D" id="2.60.120.560">
    <property type="entry name" value="Exo-inulinase, domain 1"/>
    <property type="match status" value="1"/>
</dbReference>
<proteinExistence type="predicted"/>
<gene>
    <name evidence="2" type="ORF">HNQ65_003465</name>
</gene>
<evidence type="ECO:0000256" key="1">
    <source>
        <dbReference type="SAM" id="SignalP"/>
    </source>
</evidence>
<sequence>MKFKAVLFALIVSSALGAEAPLLKDEFLPTTFEGRRAMRGEWKFAEGSATCTQDDALFKKNKDHGPILFYDLAYTDAAIHFAVKPDAANKTIVFTANGKEGHVFRVVFTRAGMGVRAFPPDEKDHKSISLGNEKAVVLKADAWTKIRVELRGSKATVKVGDFVKTYEHASIARAKANLSVGFSYGTVSVTEMVVDK</sequence>
<evidence type="ECO:0000313" key="2">
    <source>
        <dbReference type="EMBL" id="MBB5033875.1"/>
    </source>
</evidence>
<protein>
    <recommendedName>
        <fullName evidence="4">3-keto-disaccharide hydrolase domain-containing protein</fullName>
    </recommendedName>
</protein>
<evidence type="ECO:0008006" key="4">
    <source>
        <dbReference type="Google" id="ProtNLM"/>
    </source>
</evidence>
<name>A0A7W8DLC0_9BACT</name>
<dbReference type="AlphaFoldDB" id="A0A7W8DLC0"/>
<dbReference type="RefSeq" id="WP_184341110.1">
    <property type="nucleotide sequence ID" value="NZ_JACHIG010000007.1"/>
</dbReference>
<keyword evidence="1" id="KW-0732">Signal</keyword>